<organism evidence="7 8">
    <name type="scientific">Panagrolaimus davidi</name>
    <dbReference type="NCBI Taxonomy" id="227884"/>
    <lineage>
        <taxon>Eukaryota</taxon>
        <taxon>Metazoa</taxon>
        <taxon>Ecdysozoa</taxon>
        <taxon>Nematoda</taxon>
        <taxon>Chromadorea</taxon>
        <taxon>Rhabditida</taxon>
        <taxon>Tylenchina</taxon>
        <taxon>Panagrolaimomorpha</taxon>
        <taxon>Panagrolaimoidea</taxon>
        <taxon>Panagrolaimidae</taxon>
        <taxon>Panagrolaimus</taxon>
    </lineage>
</organism>
<dbReference type="InterPro" id="IPR007262">
    <property type="entry name" value="Vps55/LEPROT"/>
</dbReference>
<evidence type="ECO:0000313" key="8">
    <source>
        <dbReference type="WBParaSite" id="PDA_v2.g18655.t1"/>
    </source>
</evidence>
<dbReference type="Pfam" id="PF04133">
    <property type="entry name" value="Vps55"/>
    <property type="match status" value="1"/>
</dbReference>
<dbReference type="PANTHER" id="PTHR12050:SF0">
    <property type="entry name" value="RH04491P"/>
    <property type="match status" value="1"/>
</dbReference>
<dbReference type="GO" id="GO:0016020">
    <property type="term" value="C:membrane"/>
    <property type="evidence" value="ECO:0007669"/>
    <property type="project" value="UniProtKB-SubCell"/>
</dbReference>
<name>A0A914PJU2_9BILA</name>
<evidence type="ECO:0000256" key="4">
    <source>
        <dbReference type="ARBA" id="ARBA00022989"/>
    </source>
</evidence>
<comment type="subcellular location">
    <subcellularLocation>
        <location evidence="1">Membrane</location>
        <topology evidence="1">Multi-pass membrane protein</topology>
    </subcellularLocation>
</comment>
<dbReference type="PANTHER" id="PTHR12050">
    <property type="entry name" value="LEPTIN RECEPTOR-RELATED"/>
    <property type="match status" value="1"/>
</dbReference>
<dbReference type="Proteomes" id="UP000887578">
    <property type="component" value="Unplaced"/>
</dbReference>
<evidence type="ECO:0000256" key="2">
    <source>
        <dbReference type="ARBA" id="ARBA00005645"/>
    </source>
</evidence>
<evidence type="ECO:0000256" key="6">
    <source>
        <dbReference type="SAM" id="Phobius"/>
    </source>
</evidence>
<dbReference type="AlphaFoldDB" id="A0A914PJU2"/>
<feature type="transmembrane region" description="Helical" evidence="6">
    <location>
        <begin position="98"/>
        <end position="121"/>
    </location>
</feature>
<evidence type="ECO:0000256" key="5">
    <source>
        <dbReference type="ARBA" id="ARBA00023136"/>
    </source>
</evidence>
<keyword evidence="5 6" id="KW-0472">Membrane</keyword>
<feature type="transmembrane region" description="Helical" evidence="6">
    <location>
        <begin position="7"/>
        <end position="32"/>
    </location>
</feature>
<dbReference type="PROSITE" id="PS51257">
    <property type="entry name" value="PROKAR_LIPOPROTEIN"/>
    <property type="match status" value="1"/>
</dbReference>
<dbReference type="GO" id="GO:0005768">
    <property type="term" value="C:endosome"/>
    <property type="evidence" value="ECO:0007669"/>
    <property type="project" value="TreeGrafter"/>
</dbReference>
<keyword evidence="4 6" id="KW-1133">Transmembrane helix</keyword>
<evidence type="ECO:0000256" key="1">
    <source>
        <dbReference type="ARBA" id="ARBA00004141"/>
    </source>
</evidence>
<evidence type="ECO:0000313" key="7">
    <source>
        <dbReference type="Proteomes" id="UP000887578"/>
    </source>
</evidence>
<feature type="transmembrane region" description="Helical" evidence="6">
    <location>
        <begin position="38"/>
        <end position="57"/>
    </location>
</feature>
<dbReference type="GO" id="GO:0032511">
    <property type="term" value="P:late endosome to vacuole transport via multivesicular body sorting pathway"/>
    <property type="evidence" value="ECO:0007669"/>
    <property type="project" value="TreeGrafter"/>
</dbReference>
<protein>
    <submittedName>
        <fullName evidence="8">Uncharacterized protein</fullName>
    </submittedName>
</protein>
<comment type="similarity">
    <text evidence="2">Belongs to the OB-RGRP/VPS55 family.</text>
</comment>
<proteinExistence type="inferred from homology"/>
<sequence length="134" mass="14608">MYDDERRIFLAVIALSLASVVGLTFLVVGCALPSYGSWWPLFVVVFYVLAPIPTAIARRVSYDPPMSTPCMDFAIFLTTGIVVSAFALPGVLAHAGTIQWGACFFTNVASAIIFLTIVSYFHLHAEDGWNAPLF</sequence>
<reference evidence="8" key="1">
    <citation type="submission" date="2022-11" db="UniProtKB">
        <authorList>
            <consortium name="WormBaseParasite"/>
        </authorList>
    </citation>
    <scope>IDENTIFICATION</scope>
</reference>
<keyword evidence="3 6" id="KW-0812">Transmembrane</keyword>
<accession>A0A914PJU2</accession>
<keyword evidence="7" id="KW-1185">Reference proteome</keyword>
<evidence type="ECO:0000256" key="3">
    <source>
        <dbReference type="ARBA" id="ARBA00022692"/>
    </source>
</evidence>
<dbReference type="WBParaSite" id="PDA_v2.g18655.t1">
    <property type="protein sequence ID" value="PDA_v2.g18655.t1"/>
    <property type="gene ID" value="PDA_v2.g18655"/>
</dbReference>
<feature type="transmembrane region" description="Helical" evidence="6">
    <location>
        <begin position="69"/>
        <end position="92"/>
    </location>
</feature>